<accession>A0AAV4VUF0</accession>
<name>A0AAV4VUF0_9ARAC</name>
<proteinExistence type="predicted"/>
<comment type="caution">
    <text evidence="2">The sequence shown here is derived from an EMBL/GenBank/DDBJ whole genome shotgun (WGS) entry which is preliminary data.</text>
</comment>
<evidence type="ECO:0000256" key="1">
    <source>
        <dbReference type="SAM" id="MobiDB-lite"/>
    </source>
</evidence>
<dbReference type="Proteomes" id="UP001054837">
    <property type="component" value="Unassembled WGS sequence"/>
</dbReference>
<dbReference type="AlphaFoldDB" id="A0AAV4VUF0"/>
<dbReference type="EMBL" id="BPLQ01013634">
    <property type="protein sequence ID" value="GIY73733.1"/>
    <property type="molecule type" value="Genomic_DNA"/>
</dbReference>
<evidence type="ECO:0000313" key="2">
    <source>
        <dbReference type="EMBL" id="GIY73733.1"/>
    </source>
</evidence>
<reference evidence="2 3" key="1">
    <citation type="submission" date="2021-06" db="EMBL/GenBank/DDBJ databases">
        <title>Caerostris darwini draft genome.</title>
        <authorList>
            <person name="Kono N."/>
            <person name="Arakawa K."/>
        </authorList>
    </citation>
    <scope>NUCLEOTIDE SEQUENCE [LARGE SCALE GENOMIC DNA]</scope>
</reference>
<sequence length="199" mass="22379">MAEKANEAEVLQHADSSSSHRLAKKKSLASTGRAGVPAPLNVGRGSEVNRWVPPSEQKCRHDSNGCFSELEAGRDMVAVKRAETLPEVAASPSFIETGDIYDKERRQQALVSVRGQWFRGGLQVRLRRSLTEEKVTWNIFVPKAPPNRAEPTRNPVIFLLMTPARDPLHNALITGILRIAVKQWPKRMRRCRRVKKVLN</sequence>
<organism evidence="2 3">
    <name type="scientific">Caerostris darwini</name>
    <dbReference type="NCBI Taxonomy" id="1538125"/>
    <lineage>
        <taxon>Eukaryota</taxon>
        <taxon>Metazoa</taxon>
        <taxon>Ecdysozoa</taxon>
        <taxon>Arthropoda</taxon>
        <taxon>Chelicerata</taxon>
        <taxon>Arachnida</taxon>
        <taxon>Araneae</taxon>
        <taxon>Araneomorphae</taxon>
        <taxon>Entelegynae</taxon>
        <taxon>Araneoidea</taxon>
        <taxon>Araneidae</taxon>
        <taxon>Caerostris</taxon>
    </lineage>
</organism>
<feature type="region of interest" description="Disordered" evidence="1">
    <location>
        <begin position="1"/>
        <end position="51"/>
    </location>
</feature>
<gene>
    <name evidence="2" type="ORF">CDAR_464311</name>
</gene>
<feature type="compositionally biased region" description="Basic and acidic residues" evidence="1">
    <location>
        <begin position="1"/>
        <end position="12"/>
    </location>
</feature>
<protein>
    <submittedName>
        <fullName evidence="2">Uncharacterized protein</fullName>
    </submittedName>
</protein>
<keyword evidence="3" id="KW-1185">Reference proteome</keyword>
<evidence type="ECO:0000313" key="3">
    <source>
        <dbReference type="Proteomes" id="UP001054837"/>
    </source>
</evidence>